<evidence type="ECO:0000256" key="2">
    <source>
        <dbReference type="ARBA" id="ARBA00022803"/>
    </source>
</evidence>
<feature type="domain" description="NACHT" evidence="3">
    <location>
        <begin position="327"/>
        <end position="486"/>
    </location>
</feature>
<comment type="caution">
    <text evidence="4">The sequence shown here is derived from an EMBL/GenBank/DDBJ whole genome shotgun (WGS) entry which is preliminary data.</text>
</comment>
<dbReference type="InterPro" id="IPR019734">
    <property type="entry name" value="TPR_rpt"/>
</dbReference>
<sequence>QLIPCLANHHPMALQPFSDEQLNFFKFASLVLNEFPKALRQTFKTMWDNTYGHRPGFQFWDDSSAVRKMFDSEEAKSGKKTKVPVLQSYNEWDCTNLFQATIFARSFASVIASSASTGSYTTLSDLYVKRCVVPYGSFHACVVSPGGNNEETFALAIDQLRRLRNSLCHSTSDEMDKATFDQRANYAKVAFQALGVPTAPIDALSSLTESDFPTNKVCQLEKRIKEETREYSKFLEEMSSDVIEMKTLLNAIKQTADNTANKEDIAMLEQKIAKLQVTQLESESKLKSTGLRPSLSIPSLPAMVPYFTGRQSECEEITGYVTSESTRLVSIWGSPGFGKTSVAIAVGHDLQSKGLPVCWLSLRELKSKTDLTSKLLSFVKPSVRDDHPSFSHPSLDDQLCLLLSEISHRSIFILDNADNLLEDGVPGVKKEVIGLLKEMLRRSKATIFALTTRESLRFLNVDLQGHESVRIRPLDEDSAKTLVKALLPTATPSDCTRILQICGFVPFAIKLLCSSISEGEAEPSQYLDEFMQFASTASIAEMLDRPDYPDEYRLQSLFELSFKRLTAQEEKALVSLSILPENFGTEITAAVLDESNFQAKKLLLSLRRKSLIDSGEKQESFTMHKLLQSFAREKGENEMKDTILKSKDRLNAFYVSLFHKLNEQFLTGHSMTAFLQFYEDERSIIQSLLYTLADAKTAGTVFDVLARGELFLDTLFLKEGSTFYLIYDSAIEAAKRFERTESYSRLLVSKAFGEAYWGAKGSTVQLLCRAKEAEASQPPISMSELQGKRLCYLGLTHLVNGNTEDGIRNLKDALQMLSGSPDQKNLTLITLQILAMFCRFQNTSKELNELLCNASGDKDQLLVLSLKQGEGRWKLSNLAENQRGVIGVSDHPLKLAMINIVSQTTQNFIDGDTKQCLTNILHEMLNEIEREEHISTGVCKFHWLLLSVLAQMEDTTLQCQMRISFHQKALDRCCENNPFYRLHNEALAACYEVLGNTQHSSGDFNAALDSRQHALDIRLKLFGEEHANTANSYHNLGTTQHSLGNFNAALDSKQHALDICLKLFGEEHASTANSYHNLGATQHSLGNFNAALDSEQHALDIRLKLFGEEHANTANSYHSLGITQHSLGDFNTALDSEQHALDIRLKLFGEEHADTTNSYHSLGITQHSLREFNAALDSKQHALDIRLRLFGEEHADTAKSYHSLGITQHSLRDFNAALDSKQHALDIRLKLFGRHVCTSDSFLSLITTQFSLTNAALDSFFTAHR</sequence>
<keyword evidence="2" id="KW-0802">TPR repeat</keyword>
<dbReference type="SMART" id="SM00028">
    <property type="entry name" value="TPR"/>
    <property type="match status" value="7"/>
</dbReference>
<dbReference type="InterPro" id="IPR027417">
    <property type="entry name" value="P-loop_NTPase"/>
</dbReference>
<dbReference type="SUPFAM" id="SSF48452">
    <property type="entry name" value="TPR-like"/>
    <property type="match status" value="2"/>
</dbReference>
<dbReference type="Pfam" id="PF13424">
    <property type="entry name" value="TPR_12"/>
    <property type="match status" value="3"/>
</dbReference>
<evidence type="ECO:0000256" key="1">
    <source>
        <dbReference type="ARBA" id="ARBA00022737"/>
    </source>
</evidence>
<reference evidence="4 5" key="1">
    <citation type="submission" date="2022-05" db="EMBL/GenBank/DDBJ databases">
        <authorList>
            <consortium name="Genoscope - CEA"/>
            <person name="William W."/>
        </authorList>
    </citation>
    <scope>NUCLEOTIDE SEQUENCE [LARGE SCALE GENOMIC DNA]</scope>
</reference>
<dbReference type="PANTHER" id="PTHR45641">
    <property type="entry name" value="TETRATRICOPEPTIDE REPEAT PROTEIN (AFU_ORTHOLOGUE AFUA_6G03870)"/>
    <property type="match status" value="1"/>
</dbReference>
<dbReference type="PANTHER" id="PTHR45641:SF1">
    <property type="entry name" value="AAA+ ATPASE DOMAIN-CONTAINING PROTEIN"/>
    <property type="match status" value="1"/>
</dbReference>
<evidence type="ECO:0000313" key="5">
    <source>
        <dbReference type="Proteomes" id="UP001159427"/>
    </source>
</evidence>
<name>A0ABN8SYA6_9CNID</name>
<dbReference type="Gene3D" id="3.40.50.300">
    <property type="entry name" value="P-loop containing nucleotide triphosphate hydrolases"/>
    <property type="match status" value="1"/>
</dbReference>
<evidence type="ECO:0000313" key="4">
    <source>
        <dbReference type="EMBL" id="CAH3196257.1"/>
    </source>
</evidence>
<organism evidence="4 5">
    <name type="scientific">Porites evermanni</name>
    <dbReference type="NCBI Taxonomy" id="104178"/>
    <lineage>
        <taxon>Eukaryota</taxon>
        <taxon>Metazoa</taxon>
        <taxon>Cnidaria</taxon>
        <taxon>Anthozoa</taxon>
        <taxon>Hexacorallia</taxon>
        <taxon>Scleractinia</taxon>
        <taxon>Fungiina</taxon>
        <taxon>Poritidae</taxon>
        <taxon>Porites</taxon>
    </lineage>
</organism>
<dbReference type="InterPro" id="IPR007111">
    <property type="entry name" value="NACHT_NTPase"/>
</dbReference>
<dbReference type="EMBL" id="CALNXI010004663">
    <property type="protein sequence ID" value="CAH3196257.1"/>
    <property type="molecule type" value="Genomic_DNA"/>
</dbReference>
<protein>
    <recommendedName>
        <fullName evidence="3">NACHT domain-containing protein</fullName>
    </recommendedName>
</protein>
<dbReference type="Proteomes" id="UP001159427">
    <property type="component" value="Unassembled WGS sequence"/>
</dbReference>
<dbReference type="Pfam" id="PF05729">
    <property type="entry name" value="NACHT"/>
    <property type="match status" value="1"/>
</dbReference>
<dbReference type="InterPro" id="IPR011990">
    <property type="entry name" value="TPR-like_helical_dom_sf"/>
</dbReference>
<feature type="non-terminal residue" evidence="4">
    <location>
        <position position="1"/>
    </location>
</feature>
<proteinExistence type="predicted"/>
<keyword evidence="1" id="KW-0677">Repeat</keyword>
<accession>A0ABN8SYA6</accession>
<evidence type="ECO:0000259" key="3">
    <source>
        <dbReference type="Pfam" id="PF05729"/>
    </source>
</evidence>
<dbReference type="Gene3D" id="1.25.40.10">
    <property type="entry name" value="Tetratricopeptide repeat domain"/>
    <property type="match status" value="2"/>
</dbReference>
<gene>
    <name evidence="4" type="ORF">PEVE_00032171</name>
</gene>
<dbReference type="SUPFAM" id="SSF52540">
    <property type="entry name" value="P-loop containing nucleoside triphosphate hydrolases"/>
    <property type="match status" value="1"/>
</dbReference>
<keyword evidence="5" id="KW-1185">Reference proteome</keyword>